<keyword evidence="2" id="KW-1185">Reference proteome</keyword>
<dbReference type="EMBL" id="BDIP01000868">
    <property type="protein sequence ID" value="GIQ82944.1"/>
    <property type="molecule type" value="Genomic_DNA"/>
</dbReference>
<proteinExistence type="predicted"/>
<evidence type="ECO:0000313" key="2">
    <source>
        <dbReference type="Proteomes" id="UP000265618"/>
    </source>
</evidence>
<name>A0A9K3CTC7_9EUKA</name>
<feature type="non-terminal residue" evidence="1">
    <location>
        <position position="1"/>
    </location>
</feature>
<comment type="caution">
    <text evidence="1">The sequence shown here is derived from an EMBL/GenBank/DDBJ whole genome shotgun (WGS) entry which is preliminary data.</text>
</comment>
<gene>
    <name evidence="1" type="ORF">KIPB_004177</name>
</gene>
<organism evidence="1 2">
    <name type="scientific">Kipferlia bialata</name>
    <dbReference type="NCBI Taxonomy" id="797122"/>
    <lineage>
        <taxon>Eukaryota</taxon>
        <taxon>Metamonada</taxon>
        <taxon>Carpediemonas-like organisms</taxon>
        <taxon>Kipferlia</taxon>
    </lineage>
</organism>
<dbReference type="AlphaFoldDB" id="A0A9K3CTC7"/>
<evidence type="ECO:0000313" key="1">
    <source>
        <dbReference type="EMBL" id="GIQ82944.1"/>
    </source>
</evidence>
<dbReference type="Proteomes" id="UP000265618">
    <property type="component" value="Unassembled WGS sequence"/>
</dbReference>
<reference evidence="1 2" key="1">
    <citation type="journal article" date="2018" name="PLoS ONE">
        <title>The draft genome of Kipferlia bialata reveals reductive genome evolution in fornicate parasites.</title>
        <authorList>
            <person name="Tanifuji G."/>
            <person name="Takabayashi S."/>
            <person name="Kume K."/>
            <person name="Takagi M."/>
            <person name="Nakayama T."/>
            <person name="Kamikawa R."/>
            <person name="Inagaki Y."/>
            <person name="Hashimoto T."/>
        </authorList>
    </citation>
    <scope>NUCLEOTIDE SEQUENCE [LARGE SCALE GENOMIC DNA]</scope>
    <source>
        <strain evidence="1">NY0173</strain>
    </source>
</reference>
<protein>
    <submittedName>
        <fullName evidence="1">Uncharacterized protein</fullName>
    </submittedName>
</protein>
<sequence length="42" mass="4745">MSSPSFDPESLPKTIGECHVALRESNLLVTYLQSMLDKKHLK</sequence>
<accession>A0A9K3CTC7</accession>